<gene>
    <name evidence="1" type="ORF">GCM10022261_12040</name>
</gene>
<evidence type="ECO:0000313" key="1">
    <source>
        <dbReference type="EMBL" id="GAA4283673.1"/>
    </source>
</evidence>
<proteinExistence type="predicted"/>
<accession>A0ABP8EIB8</accession>
<evidence type="ECO:0000313" key="2">
    <source>
        <dbReference type="Proteomes" id="UP001501586"/>
    </source>
</evidence>
<reference evidence="2" key="1">
    <citation type="journal article" date="2019" name="Int. J. Syst. Evol. Microbiol.">
        <title>The Global Catalogue of Microorganisms (GCM) 10K type strain sequencing project: providing services to taxonomists for standard genome sequencing and annotation.</title>
        <authorList>
            <consortium name="The Broad Institute Genomics Platform"/>
            <consortium name="The Broad Institute Genome Sequencing Center for Infectious Disease"/>
            <person name="Wu L."/>
            <person name="Ma J."/>
        </authorList>
    </citation>
    <scope>NUCLEOTIDE SEQUENCE [LARGE SCALE GENOMIC DNA]</scope>
    <source>
        <strain evidence="2">JCM 17458</strain>
    </source>
</reference>
<dbReference type="Proteomes" id="UP001501586">
    <property type="component" value="Unassembled WGS sequence"/>
</dbReference>
<protein>
    <submittedName>
        <fullName evidence="1">Uncharacterized protein</fullName>
    </submittedName>
</protein>
<keyword evidence="2" id="KW-1185">Reference proteome</keyword>
<organism evidence="1 2">
    <name type="scientific">Brevibacterium daeguense</name>
    <dbReference type="NCBI Taxonomy" id="909936"/>
    <lineage>
        <taxon>Bacteria</taxon>
        <taxon>Bacillati</taxon>
        <taxon>Actinomycetota</taxon>
        <taxon>Actinomycetes</taxon>
        <taxon>Micrococcales</taxon>
        <taxon>Brevibacteriaceae</taxon>
        <taxon>Brevibacterium</taxon>
    </lineage>
</organism>
<dbReference type="EMBL" id="BAABAZ010000004">
    <property type="protein sequence ID" value="GAA4283673.1"/>
    <property type="molecule type" value="Genomic_DNA"/>
</dbReference>
<sequence>MGRLSTGGPGRPAHSGLALLLPGADFLHLPHRMDMLQSGFAAVGRVREMEEPESAETVSGG</sequence>
<comment type="caution">
    <text evidence="1">The sequence shown here is derived from an EMBL/GenBank/DDBJ whole genome shotgun (WGS) entry which is preliminary data.</text>
</comment>
<name>A0ABP8EIB8_9MICO</name>